<reference evidence="1" key="2">
    <citation type="journal article" date="2021" name="Genome Biol. Evol.">
        <title>Developing a high-quality reference genome for a parasitic bivalve with doubly uniparental inheritance (Bivalvia: Unionida).</title>
        <authorList>
            <person name="Smith C.H."/>
        </authorList>
    </citation>
    <scope>NUCLEOTIDE SEQUENCE</scope>
    <source>
        <strain evidence="1">CHS0354</strain>
        <tissue evidence="1">Mantle</tissue>
    </source>
</reference>
<organism evidence="1 2">
    <name type="scientific">Potamilus streckersoni</name>
    <dbReference type="NCBI Taxonomy" id="2493646"/>
    <lineage>
        <taxon>Eukaryota</taxon>
        <taxon>Metazoa</taxon>
        <taxon>Spiralia</taxon>
        <taxon>Lophotrochozoa</taxon>
        <taxon>Mollusca</taxon>
        <taxon>Bivalvia</taxon>
        <taxon>Autobranchia</taxon>
        <taxon>Heteroconchia</taxon>
        <taxon>Palaeoheterodonta</taxon>
        <taxon>Unionida</taxon>
        <taxon>Unionoidea</taxon>
        <taxon>Unionidae</taxon>
        <taxon>Ambleminae</taxon>
        <taxon>Lampsilini</taxon>
        <taxon>Potamilus</taxon>
    </lineage>
</organism>
<gene>
    <name evidence="1" type="ORF">CHS0354_038689</name>
</gene>
<sequence>MDQLAVCSPISSVDKMLNVAAAKLKYSEMYFEGIKCGPLIGIYKWPVIGAFQCAVPDGTPTPMLGYGPVGGVAPSCPDYRSTLISGGTCKTKPPMSNLSASQSWREACLRACTLSPIHCRHPTEV</sequence>
<evidence type="ECO:0000313" key="1">
    <source>
        <dbReference type="EMBL" id="KAK3590805.1"/>
    </source>
</evidence>
<dbReference type="EMBL" id="JAEAOA010002248">
    <property type="protein sequence ID" value="KAK3590805.1"/>
    <property type="molecule type" value="Genomic_DNA"/>
</dbReference>
<evidence type="ECO:0000313" key="2">
    <source>
        <dbReference type="Proteomes" id="UP001195483"/>
    </source>
</evidence>
<accession>A0AAE0VVQ5</accession>
<protein>
    <submittedName>
        <fullName evidence="1">Uncharacterized protein</fullName>
    </submittedName>
</protein>
<name>A0AAE0VVQ5_9BIVA</name>
<dbReference type="Proteomes" id="UP001195483">
    <property type="component" value="Unassembled WGS sequence"/>
</dbReference>
<dbReference type="AlphaFoldDB" id="A0AAE0VVQ5"/>
<keyword evidence="2" id="KW-1185">Reference proteome</keyword>
<comment type="caution">
    <text evidence="1">The sequence shown here is derived from an EMBL/GenBank/DDBJ whole genome shotgun (WGS) entry which is preliminary data.</text>
</comment>
<reference evidence="1" key="1">
    <citation type="journal article" date="2021" name="Genome Biol. Evol.">
        <title>A High-Quality Reference Genome for a Parasitic Bivalve with Doubly Uniparental Inheritance (Bivalvia: Unionida).</title>
        <authorList>
            <person name="Smith C.H."/>
        </authorList>
    </citation>
    <scope>NUCLEOTIDE SEQUENCE</scope>
    <source>
        <strain evidence="1">CHS0354</strain>
    </source>
</reference>
<reference evidence="1" key="3">
    <citation type="submission" date="2023-05" db="EMBL/GenBank/DDBJ databases">
        <authorList>
            <person name="Smith C.H."/>
        </authorList>
    </citation>
    <scope>NUCLEOTIDE SEQUENCE</scope>
    <source>
        <strain evidence="1">CHS0354</strain>
        <tissue evidence="1">Mantle</tissue>
    </source>
</reference>
<proteinExistence type="predicted"/>